<dbReference type="PANTHER" id="PTHR45033">
    <property type="match status" value="1"/>
</dbReference>
<dbReference type="InterPro" id="IPR011032">
    <property type="entry name" value="GroES-like_sf"/>
</dbReference>
<dbReference type="Proteomes" id="UP001139384">
    <property type="component" value="Unassembled WGS sequence"/>
</dbReference>
<name>A0A9X1PVN0_STRM4</name>
<organism evidence="2 3">
    <name type="scientific">Streptomyces muensis</name>
    <dbReference type="NCBI Taxonomy" id="1077944"/>
    <lineage>
        <taxon>Bacteria</taxon>
        <taxon>Bacillati</taxon>
        <taxon>Actinomycetota</taxon>
        <taxon>Actinomycetes</taxon>
        <taxon>Kitasatosporales</taxon>
        <taxon>Streptomycetaceae</taxon>
        <taxon>Streptomyces</taxon>
    </lineage>
</organism>
<dbReference type="SMART" id="SM00829">
    <property type="entry name" value="PKS_ER"/>
    <property type="match status" value="1"/>
</dbReference>
<dbReference type="PANTHER" id="PTHR45033:SF3">
    <property type="entry name" value="DEHYDROGENASE, PUTATIVE (AFU_ORTHOLOGUE AFUA_2G13270)-RELATED"/>
    <property type="match status" value="1"/>
</dbReference>
<protein>
    <submittedName>
        <fullName evidence="2">Zinc-binding dehydrogenase</fullName>
    </submittedName>
</protein>
<dbReference type="RefSeq" id="WP_234760887.1">
    <property type="nucleotide sequence ID" value="NZ_JAKEIP010000006.1"/>
</dbReference>
<evidence type="ECO:0000313" key="2">
    <source>
        <dbReference type="EMBL" id="MCF1592578.1"/>
    </source>
</evidence>
<comment type="caution">
    <text evidence="2">The sequence shown here is derived from an EMBL/GenBank/DDBJ whole genome shotgun (WGS) entry which is preliminary data.</text>
</comment>
<sequence>MKAVVATAADADDPVRCVDVIDLPTPEPGSGQTLVTVAAAALNHHDLWTLRGAGAATAYPHVLGCDVAGTTPDGTPVVVHALVADASRGGGDELLDPRRGTLSDALGGAFAEQVVVPTANLVAKPEQLSFAEAACLPTAWLTAYRMLFERADVRPGDSVLVQGAGGGVATAAVQLGAAAGLRMWVTGRSEAKRAKAAEIGADRTFSTGERLPERVDAVLDTVGEATWAHSVRSVRPGGTVVVAGWTTGAGPAADLSRLSLNNITVRGSAMGRRRDLESVLALCVHHGIRPHIDGIHSFADAPKAFARLERGEVFGKAILRPGL</sequence>
<dbReference type="Gene3D" id="3.90.180.10">
    <property type="entry name" value="Medium-chain alcohol dehydrogenases, catalytic domain"/>
    <property type="match status" value="1"/>
</dbReference>
<keyword evidence="3" id="KW-1185">Reference proteome</keyword>
<evidence type="ECO:0000313" key="3">
    <source>
        <dbReference type="Proteomes" id="UP001139384"/>
    </source>
</evidence>
<dbReference type="SUPFAM" id="SSF50129">
    <property type="entry name" value="GroES-like"/>
    <property type="match status" value="1"/>
</dbReference>
<dbReference type="InterPro" id="IPR036291">
    <property type="entry name" value="NAD(P)-bd_dom_sf"/>
</dbReference>
<dbReference type="InterPro" id="IPR052711">
    <property type="entry name" value="Zinc_ADH-like"/>
</dbReference>
<proteinExistence type="predicted"/>
<dbReference type="InterPro" id="IPR013149">
    <property type="entry name" value="ADH-like_C"/>
</dbReference>
<reference evidence="2" key="1">
    <citation type="submission" date="2022-01" db="EMBL/GenBank/DDBJ databases">
        <title>Draft Genome Sequences of Seven Type Strains of the Genus Streptomyces.</title>
        <authorList>
            <person name="Aziz S."/>
            <person name="Coretto E."/>
            <person name="Chronakova A."/>
            <person name="Sproer C."/>
            <person name="Huber K."/>
            <person name="Nouioui I."/>
            <person name="Gross H."/>
        </authorList>
    </citation>
    <scope>NUCLEOTIDE SEQUENCE</scope>
    <source>
        <strain evidence="2">DSM 103493</strain>
    </source>
</reference>
<dbReference type="GO" id="GO:0016491">
    <property type="term" value="F:oxidoreductase activity"/>
    <property type="evidence" value="ECO:0007669"/>
    <property type="project" value="InterPro"/>
</dbReference>
<dbReference type="InterPro" id="IPR020843">
    <property type="entry name" value="ER"/>
</dbReference>
<evidence type="ECO:0000259" key="1">
    <source>
        <dbReference type="SMART" id="SM00829"/>
    </source>
</evidence>
<dbReference type="AlphaFoldDB" id="A0A9X1PVN0"/>
<dbReference type="Pfam" id="PF00107">
    <property type="entry name" value="ADH_zinc_N"/>
    <property type="match status" value="1"/>
</dbReference>
<gene>
    <name evidence="2" type="ORF">L0P92_03205</name>
</gene>
<dbReference type="EMBL" id="JAKEIP010000006">
    <property type="protein sequence ID" value="MCF1592578.1"/>
    <property type="molecule type" value="Genomic_DNA"/>
</dbReference>
<feature type="domain" description="Enoyl reductase (ER)" evidence="1">
    <location>
        <begin position="9"/>
        <end position="319"/>
    </location>
</feature>
<dbReference type="InterPro" id="IPR013154">
    <property type="entry name" value="ADH-like_N"/>
</dbReference>
<accession>A0A9X1PVN0</accession>
<dbReference type="Pfam" id="PF08240">
    <property type="entry name" value="ADH_N"/>
    <property type="match status" value="1"/>
</dbReference>
<dbReference type="SUPFAM" id="SSF51735">
    <property type="entry name" value="NAD(P)-binding Rossmann-fold domains"/>
    <property type="match status" value="1"/>
</dbReference>